<dbReference type="Proteomes" id="UP001295469">
    <property type="component" value="Chromosome A02"/>
</dbReference>
<dbReference type="EMBL" id="HG994369">
    <property type="protein sequence ID" value="CAF1931330.1"/>
    <property type="molecule type" value="Genomic_DNA"/>
</dbReference>
<evidence type="ECO:0000313" key="1">
    <source>
        <dbReference type="EMBL" id="CAF1931330.1"/>
    </source>
</evidence>
<accession>A0A816X530</accession>
<reference evidence="2" key="1">
    <citation type="submission" date="2021-01" db="EMBL/GenBank/DDBJ databases">
        <authorList>
            <consortium name="Genoscope - CEA"/>
            <person name="William W."/>
        </authorList>
    </citation>
    <scope>NUCLEOTIDE SEQUENCE</scope>
</reference>
<name>A0A816X530_BRANA</name>
<dbReference type="AlphaFoldDB" id="A0A816X530"/>
<dbReference type="Proteomes" id="UP001295469">
    <property type="component" value="Chromosome C05"/>
</dbReference>
<organism evidence="2">
    <name type="scientific">Brassica napus</name>
    <name type="common">Rape</name>
    <dbReference type="NCBI Taxonomy" id="3708"/>
    <lineage>
        <taxon>Eukaryota</taxon>
        <taxon>Viridiplantae</taxon>
        <taxon>Streptophyta</taxon>
        <taxon>Embryophyta</taxon>
        <taxon>Tracheophyta</taxon>
        <taxon>Spermatophyta</taxon>
        <taxon>Magnoliopsida</taxon>
        <taxon>eudicotyledons</taxon>
        <taxon>Gunneridae</taxon>
        <taxon>Pentapetalae</taxon>
        <taxon>rosids</taxon>
        <taxon>malvids</taxon>
        <taxon>Brassicales</taxon>
        <taxon>Brassicaceae</taxon>
        <taxon>Brassiceae</taxon>
        <taxon>Brassica</taxon>
    </lineage>
</organism>
<evidence type="ECO:0000313" key="2">
    <source>
        <dbReference type="EMBL" id="CAF2142470.1"/>
    </source>
</evidence>
<dbReference type="EMBL" id="HG994356">
    <property type="protein sequence ID" value="CAF2142470.1"/>
    <property type="molecule type" value="Genomic_DNA"/>
</dbReference>
<proteinExistence type="predicted"/>
<protein>
    <submittedName>
        <fullName evidence="2">(rape) hypothetical protein</fullName>
    </submittedName>
</protein>
<sequence>MRPRQQREGGILRQLLLFTKIIKIEESWQASTLQGSKVHSADQKIIWMTQHRALKLHMKQQEGEPLHIGTWPSLPLPPFSVYVKCYITQLLKGSIIVPLIIVGIDFESTSSIIGAIYALTSINKGVGVNTHVEQTDGVAAALGENTNVNHQISSSVVPDEGVQHQTIRFLTQRMERRRHGWIGST</sequence>
<gene>
    <name evidence="2" type="ORF">DARMORV10_A02P30090.1</name>
    <name evidence="1" type="ORF">DARMORV10_C05P41270.1</name>
</gene>